<name>A0AAV6TTZ0_9ARAC</name>
<gene>
    <name evidence="2" type="ORF">JTE90_011729</name>
</gene>
<proteinExistence type="predicted"/>
<sequence length="85" mass="9635">MGFWTIKSLWCLPVNSTVAIRFPDAWISHLCDSPLEENGTRPIRQCLTSLLQPWAWSICGSDSAFWKPSQVSLQLNIFTCKGGEY</sequence>
<accession>A0AAV6TTZ0</accession>
<feature type="signal peptide" evidence="1">
    <location>
        <begin position="1"/>
        <end position="19"/>
    </location>
</feature>
<evidence type="ECO:0000313" key="3">
    <source>
        <dbReference type="Proteomes" id="UP000827092"/>
    </source>
</evidence>
<evidence type="ECO:0000256" key="1">
    <source>
        <dbReference type="SAM" id="SignalP"/>
    </source>
</evidence>
<comment type="caution">
    <text evidence="2">The sequence shown here is derived from an EMBL/GenBank/DDBJ whole genome shotgun (WGS) entry which is preliminary data.</text>
</comment>
<dbReference type="Proteomes" id="UP000827092">
    <property type="component" value="Unassembled WGS sequence"/>
</dbReference>
<feature type="chain" id="PRO_5043809441" evidence="1">
    <location>
        <begin position="20"/>
        <end position="85"/>
    </location>
</feature>
<keyword evidence="1" id="KW-0732">Signal</keyword>
<evidence type="ECO:0000313" key="2">
    <source>
        <dbReference type="EMBL" id="KAG8175112.1"/>
    </source>
</evidence>
<reference evidence="2 3" key="1">
    <citation type="journal article" date="2022" name="Nat. Ecol. Evol.">
        <title>A masculinizing supergene underlies an exaggerated male reproductive morph in a spider.</title>
        <authorList>
            <person name="Hendrickx F."/>
            <person name="De Corte Z."/>
            <person name="Sonet G."/>
            <person name="Van Belleghem S.M."/>
            <person name="Kostlbacher S."/>
            <person name="Vangestel C."/>
        </authorList>
    </citation>
    <scope>NUCLEOTIDE SEQUENCE [LARGE SCALE GENOMIC DNA]</scope>
    <source>
        <strain evidence="2">W744_W776</strain>
    </source>
</reference>
<dbReference type="EMBL" id="JAFNEN010001068">
    <property type="protein sequence ID" value="KAG8175112.1"/>
    <property type="molecule type" value="Genomic_DNA"/>
</dbReference>
<dbReference type="AlphaFoldDB" id="A0AAV6TTZ0"/>
<protein>
    <submittedName>
        <fullName evidence="2">Uncharacterized protein</fullName>
    </submittedName>
</protein>
<keyword evidence="3" id="KW-1185">Reference proteome</keyword>
<organism evidence="2 3">
    <name type="scientific">Oedothorax gibbosus</name>
    <dbReference type="NCBI Taxonomy" id="931172"/>
    <lineage>
        <taxon>Eukaryota</taxon>
        <taxon>Metazoa</taxon>
        <taxon>Ecdysozoa</taxon>
        <taxon>Arthropoda</taxon>
        <taxon>Chelicerata</taxon>
        <taxon>Arachnida</taxon>
        <taxon>Araneae</taxon>
        <taxon>Araneomorphae</taxon>
        <taxon>Entelegynae</taxon>
        <taxon>Araneoidea</taxon>
        <taxon>Linyphiidae</taxon>
        <taxon>Erigoninae</taxon>
        <taxon>Oedothorax</taxon>
    </lineage>
</organism>